<keyword evidence="2" id="KW-1185">Reference proteome</keyword>
<organism evidence="1 2">
    <name type="scientific">Mucilaginibacter celer</name>
    <dbReference type="NCBI Taxonomy" id="2305508"/>
    <lineage>
        <taxon>Bacteria</taxon>
        <taxon>Pseudomonadati</taxon>
        <taxon>Bacteroidota</taxon>
        <taxon>Sphingobacteriia</taxon>
        <taxon>Sphingobacteriales</taxon>
        <taxon>Sphingobacteriaceae</taxon>
        <taxon>Mucilaginibacter</taxon>
    </lineage>
</organism>
<name>A0A494VPS0_9SPHI</name>
<proteinExistence type="predicted"/>
<dbReference type="RefSeq" id="WP_119411055.1">
    <property type="nucleotide sequence ID" value="NZ_CP032869.1"/>
</dbReference>
<dbReference type="OrthoDB" id="964329at2"/>
<protein>
    <recommendedName>
        <fullName evidence="3">DUF2281 domain-containing protein</fullName>
    </recommendedName>
</protein>
<evidence type="ECO:0000313" key="1">
    <source>
        <dbReference type="EMBL" id="AYL97486.1"/>
    </source>
</evidence>
<dbReference type="KEGG" id="muh:HYN43_020245"/>
<sequence>MIRTVVKPNKRNISINLPADFVGKQVEVIAFTIDEATKVESVDSVKTHFASEAALAKDWNTTDEDNAWNKL</sequence>
<evidence type="ECO:0000313" key="2">
    <source>
        <dbReference type="Proteomes" id="UP000270046"/>
    </source>
</evidence>
<gene>
    <name evidence="1" type="ORF">HYN43_020245</name>
</gene>
<dbReference type="Proteomes" id="UP000270046">
    <property type="component" value="Chromosome"/>
</dbReference>
<dbReference type="AlphaFoldDB" id="A0A494VPS0"/>
<reference evidence="1 2" key="1">
    <citation type="submission" date="2018-10" db="EMBL/GenBank/DDBJ databases">
        <title>Genome sequencing of Mucilaginibacter sp. HYN0043.</title>
        <authorList>
            <person name="Kim M."/>
            <person name="Yi H."/>
        </authorList>
    </citation>
    <scope>NUCLEOTIDE SEQUENCE [LARGE SCALE GENOMIC DNA]</scope>
    <source>
        <strain evidence="1 2">HYN0043</strain>
    </source>
</reference>
<evidence type="ECO:0008006" key="3">
    <source>
        <dbReference type="Google" id="ProtNLM"/>
    </source>
</evidence>
<dbReference type="EMBL" id="CP032869">
    <property type="protein sequence ID" value="AYL97486.1"/>
    <property type="molecule type" value="Genomic_DNA"/>
</dbReference>
<accession>A0A494VPS0</accession>